<proteinExistence type="predicted"/>
<organism evidence="1">
    <name type="scientific">uncultured Caudovirales phage</name>
    <dbReference type="NCBI Taxonomy" id="2100421"/>
    <lineage>
        <taxon>Viruses</taxon>
        <taxon>Duplodnaviria</taxon>
        <taxon>Heunggongvirae</taxon>
        <taxon>Uroviricota</taxon>
        <taxon>Caudoviricetes</taxon>
        <taxon>Peduoviridae</taxon>
        <taxon>Maltschvirus</taxon>
        <taxon>Maltschvirus maltsch</taxon>
    </lineage>
</organism>
<sequence length="50" mass="5680">MLMLVNSYSSADVLSNDETILCCDDDNCINCYELLPQNKDEDDNGFDEEI</sequence>
<accession>A0A6J5LIE4</accession>
<name>A0A6J5LIE4_9CAUD</name>
<reference evidence="1" key="1">
    <citation type="submission" date="2020-04" db="EMBL/GenBank/DDBJ databases">
        <authorList>
            <person name="Chiriac C."/>
            <person name="Salcher M."/>
            <person name="Ghai R."/>
            <person name="Kavagutti S V."/>
        </authorList>
    </citation>
    <scope>NUCLEOTIDE SEQUENCE</scope>
</reference>
<dbReference type="EMBL" id="LR796278">
    <property type="protein sequence ID" value="CAB4133951.1"/>
    <property type="molecule type" value="Genomic_DNA"/>
</dbReference>
<evidence type="ECO:0000313" key="1">
    <source>
        <dbReference type="EMBL" id="CAB4133951.1"/>
    </source>
</evidence>
<protein>
    <submittedName>
        <fullName evidence="1">Uncharacterized protein</fullName>
    </submittedName>
</protein>
<gene>
    <name evidence="1" type="ORF">UFOVP265_38</name>
</gene>